<evidence type="ECO:0000256" key="13">
    <source>
        <dbReference type="ARBA" id="ARBA00023274"/>
    </source>
</evidence>
<dbReference type="GO" id="GO:0043005">
    <property type="term" value="C:neuron projection"/>
    <property type="evidence" value="ECO:0007669"/>
    <property type="project" value="UniProtKB-SubCell"/>
</dbReference>
<dbReference type="InterPro" id="IPR004087">
    <property type="entry name" value="KH_dom"/>
</dbReference>
<dbReference type="SMART" id="SM00322">
    <property type="entry name" value="KH"/>
    <property type="match status" value="2"/>
</dbReference>
<feature type="compositionally biased region" description="Basic residues" evidence="16">
    <location>
        <begin position="562"/>
        <end position="573"/>
    </location>
</feature>
<feature type="compositionally biased region" description="Low complexity" evidence="16">
    <location>
        <begin position="430"/>
        <end position="441"/>
    </location>
</feature>
<evidence type="ECO:0000256" key="1">
    <source>
        <dbReference type="ARBA" id="ARBA00004210"/>
    </source>
</evidence>
<dbReference type="CDD" id="cd22427">
    <property type="entry name" value="KH_I_FMR1_FXR_rpt3"/>
    <property type="match status" value="1"/>
</dbReference>
<dbReference type="Pfam" id="PF18336">
    <property type="entry name" value="Tudor_FRX1"/>
    <property type="match status" value="1"/>
</dbReference>
<dbReference type="InterPro" id="IPR008395">
    <property type="entry name" value="Agenet-like_dom"/>
</dbReference>
<dbReference type="FunFam" id="3.30.1370.10:FF:000054">
    <property type="entry name" value="Fragile X mental retardation protein 1"/>
    <property type="match status" value="1"/>
</dbReference>
<dbReference type="CDD" id="cd20403">
    <property type="entry name" value="Tudor_Agenet_FMRP-like_rpt2"/>
    <property type="match status" value="1"/>
</dbReference>
<feature type="compositionally biased region" description="Polar residues" evidence="16">
    <location>
        <begin position="577"/>
        <end position="590"/>
    </location>
</feature>
<feature type="compositionally biased region" description="Basic and acidic residues" evidence="16">
    <location>
        <begin position="672"/>
        <end position="686"/>
    </location>
</feature>
<dbReference type="STRING" id="37653.A0A0L8HVB5"/>
<feature type="domain" description="Agenet-like" evidence="17">
    <location>
        <begin position="64"/>
        <end position="116"/>
    </location>
</feature>
<keyword evidence="9 15" id="KW-0694">RNA-binding</keyword>
<dbReference type="GO" id="GO:0010494">
    <property type="term" value="C:cytoplasmic stress granule"/>
    <property type="evidence" value="ECO:0007669"/>
    <property type="project" value="UniProtKB-SubCell"/>
</dbReference>
<keyword evidence="13" id="KW-0687">Ribonucleoprotein</keyword>
<name>A0A0L8HVB5_OCTBM</name>
<evidence type="ECO:0000256" key="15">
    <source>
        <dbReference type="PROSITE-ProRule" id="PRU00117"/>
    </source>
</evidence>
<evidence type="ECO:0000256" key="11">
    <source>
        <dbReference type="ARBA" id="ARBA00023018"/>
    </source>
</evidence>
<comment type="subcellular location">
    <subcellularLocation>
        <location evidence="3">Cell projection</location>
        <location evidence="3">Neuron projection</location>
    </subcellularLocation>
    <subcellularLocation>
        <location evidence="1">Cytoplasm</location>
        <location evidence="1">Stress granule</location>
    </subcellularLocation>
    <subcellularLocation>
        <location evidence="2">Perikaryon</location>
    </subcellularLocation>
    <subcellularLocation>
        <location evidence="14">Synapse</location>
    </subcellularLocation>
</comment>
<evidence type="ECO:0000256" key="2">
    <source>
        <dbReference type="ARBA" id="ARBA00004484"/>
    </source>
</evidence>
<reference evidence="18" key="1">
    <citation type="submission" date="2015-07" db="EMBL/GenBank/DDBJ databases">
        <title>MeaNS - Measles Nucleotide Surveillance Program.</title>
        <authorList>
            <person name="Tran T."/>
            <person name="Druce J."/>
        </authorList>
    </citation>
    <scope>NUCLEOTIDE SEQUENCE</scope>
    <source>
        <strain evidence="18">UCB-OBI-ISO-001</strain>
        <tissue evidence="18">Gonad</tissue>
    </source>
</reference>
<dbReference type="GO" id="GO:1990904">
    <property type="term" value="C:ribonucleoprotein complex"/>
    <property type="evidence" value="ECO:0007669"/>
    <property type="project" value="UniProtKB-KW"/>
</dbReference>
<dbReference type="PROSITE" id="PS51641">
    <property type="entry name" value="AGENET_LIKE"/>
    <property type="match status" value="2"/>
</dbReference>
<keyword evidence="12" id="KW-0966">Cell projection</keyword>
<evidence type="ECO:0000259" key="17">
    <source>
        <dbReference type="PROSITE" id="PS51641"/>
    </source>
</evidence>
<dbReference type="Pfam" id="PF05641">
    <property type="entry name" value="Agenet"/>
    <property type="match status" value="1"/>
</dbReference>
<gene>
    <name evidence="18" type="ORF">OCBIM_22004947mg</name>
</gene>
<dbReference type="CDD" id="cd20402">
    <property type="entry name" value="Tudor_Agenet_FMRP-like_rpt1"/>
    <property type="match status" value="1"/>
</dbReference>
<keyword evidence="11" id="KW-0770">Synapse</keyword>
<keyword evidence="8" id="KW-0810">Translation regulation</keyword>
<dbReference type="PANTHER" id="PTHR10603">
    <property type="entry name" value="FRAGILE X MENTAL RETARDATION SYNDROME-RELATED PROTEIN"/>
    <property type="match status" value="1"/>
</dbReference>
<dbReference type="SUPFAM" id="SSF54791">
    <property type="entry name" value="Eukaryotic type KH-domain (KH-domain type I)"/>
    <property type="match status" value="2"/>
</dbReference>
<dbReference type="Pfam" id="PF00013">
    <property type="entry name" value="KH_1"/>
    <property type="match status" value="2"/>
</dbReference>
<dbReference type="CDD" id="cd22425">
    <property type="entry name" value="KH_I_FMR1_FXR_rpt1"/>
    <property type="match status" value="1"/>
</dbReference>
<comment type="similarity">
    <text evidence="4">Belongs to the FMR1 family.</text>
</comment>
<feature type="region of interest" description="Disordered" evidence="16">
    <location>
        <begin position="484"/>
        <end position="659"/>
    </location>
</feature>
<keyword evidence="7" id="KW-0677">Repeat</keyword>
<dbReference type="PROSITE" id="PS50084">
    <property type="entry name" value="KH_TYPE_1"/>
    <property type="match status" value="2"/>
</dbReference>
<dbReference type="GO" id="GO:0045727">
    <property type="term" value="P:positive regulation of translation"/>
    <property type="evidence" value="ECO:0007669"/>
    <property type="project" value="TreeGrafter"/>
</dbReference>
<dbReference type="InterPro" id="IPR040472">
    <property type="entry name" value="FMRP_KH0"/>
</dbReference>
<evidence type="ECO:0000256" key="9">
    <source>
        <dbReference type="ARBA" id="ARBA00022884"/>
    </source>
</evidence>
<dbReference type="InterPro" id="IPR041560">
    <property type="entry name" value="Tudor_FRM1"/>
</dbReference>
<dbReference type="OrthoDB" id="424249at2759"/>
<dbReference type="GO" id="GO:0098793">
    <property type="term" value="C:presynapse"/>
    <property type="evidence" value="ECO:0007669"/>
    <property type="project" value="GOC"/>
</dbReference>
<dbReference type="GO" id="GO:0048170">
    <property type="term" value="P:positive regulation of long-term neuronal synaptic plasticity"/>
    <property type="evidence" value="ECO:0007669"/>
    <property type="project" value="TreeGrafter"/>
</dbReference>
<dbReference type="Gene3D" id="2.30.30.140">
    <property type="match status" value="2"/>
</dbReference>
<feature type="region of interest" description="Disordered" evidence="16">
    <location>
        <begin position="395"/>
        <end position="466"/>
    </location>
</feature>
<protein>
    <recommendedName>
        <fullName evidence="17">Agenet-like domain-containing protein</fullName>
    </recommendedName>
</protein>
<feature type="compositionally biased region" description="Basic residues" evidence="16">
    <location>
        <begin position="494"/>
        <end position="503"/>
    </location>
</feature>
<evidence type="ECO:0000256" key="8">
    <source>
        <dbReference type="ARBA" id="ARBA00022845"/>
    </source>
</evidence>
<evidence type="ECO:0000256" key="4">
    <source>
        <dbReference type="ARBA" id="ARBA00006633"/>
    </source>
</evidence>
<keyword evidence="10" id="KW-0524">Neurogenesis</keyword>
<feature type="compositionally biased region" description="Basic and acidic residues" evidence="16">
    <location>
        <begin position="532"/>
        <end position="541"/>
    </location>
</feature>
<proteinExistence type="inferred from homology"/>
<evidence type="ECO:0000256" key="3">
    <source>
        <dbReference type="ARBA" id="ARBA00004487"/>
    </source>
</evidence>
<dbReference type="OMA" id="SNEHEAC"/>
<accession>A0A0L8HVB5</accession>
<dbReference type="InterPro" id="IPR004088">
    <property type="entry name" value="KH_dom_type_1"/>
</dbReference>
<dbReference type="Pfam" id="PF17904">
    <property type="entry name" value="KH_9"/>
    <property type="match status" value="1"/>
</dbReference>
<dbReference type="AlphaFoldDB" id="A0A0L8HVB5"/>
<dbReference type="FunFam" id="3.30.1370.10:FF:000004">
    <property type="entry name" value="Fragile X mental retardation 1, isoform CRA_e"/>
    <property type="match status" value="1"/>
</dbReference>
<dbReference type="GO" id="GO:0003730">
    <property type="term" value="F:mRNA 3'-UTR binding"/>
    <property type="evidence" value="ECO:0007669"/>
    <property type="project" value="TreeGrafter"/>
</dbReference>
<feature type="compositionally biased region" description="Basic and acidic residues" evidence="16">
    <location>
        <begin position="412"/>
        <end position="428"/>
    </location>
</feature>
<dbReference type="KEGG" id="obi:106868359"/>
<evidence type="ECO:0000256" key="16">
    <source>
        <dbReference type="SAM" id="MobiDB-lite"/>
    </source>
</evidence>
<dbReference type="GO" id="GO:0007399">
    <property type="term" value="P:nervous system development"/>
    <property type="evidence" value="ECO:0007669"/>
    <property type="project" value="UniProtKB-KW"/>
</dbReference>
<dbReference type="InterPro" id="IPR040148">
    <property type="entry name" value="FMR1"/>
</dbReference>
<feature type="compositionally biased region" description="Low complexity" evidence="16">
    <location>
        <begin position="704"/>
        <end position="718"/>
    </location>
</feature>
<feature type="region of interest" description="Disordered" evidence="16">
    <location>
        <begin position="672"/>
        <end position="732"/>
    </location>
</feature>
<evidence type="ECO:0000256" key="14">
    <source>
        <dbReference type="ARBA" id="ARBA00034103"/>
    </source>
</evidence>
<evidence type="ECO:0000256" key="12">
    <source>
        <dbReference type="ARBA" id="ARBA00023273"/>
    </source>
</evidence>
<dbReference type="GO" id="GO:0051028">
    <property type="term" value="P:mRNA transport"/>
    <property type="evidence" value="ECO:0007669"/>
    <property type="project" value="TreeGrafter"/>
</dbReference>
<dbReference type="GO" id="GO:0048513">
    <property type="term" value="P:animal organ development"/>
    <property type="evidence" value="ECO:0007669"/>
    <property type="project" value="TreeGrafter"/>
</dbReference>
<keyword evidence="5" id="KW-0963">Cytoplasm</keyword>
<evidence type="ECO:0000313" key="18">
    <source>
        <dbReference type="EMBL" id="KOF93173.1"/>
    </source>
</evidence>
<dbReference type="GO" id="GO:0043488">
    <property type="term" value="P:regulation of mRNA stability"/>
    <property type="evidence" value="ECO:0007669"/>
    <property type="project" value="TreeGrafter"/>
</dbReference>
<sequence length="732" mass="82470">MEDLAVEVCWHNGAFLKAFIKNIHDDEVTVTFEDSTLPEKRVKFSEVRLPPKEMPPKLDYKVDDNVEALSRSAADDMIGWWPSKIKMLKGDFVVVEYSGFESSNTDILPLERIRPLNENPCISKDSFRKAILDVPSDLREVCREESTLAEFKKHCGAAVVIYNSDDNALVVVSTNFSVIKKASLMGDMFLRNLRQKVLLKQRTEEAVKKLQSAKIRSGYMEEFSVREDLMGLSIGTHGSNIQQARKVQGITGIDLDEESCTFKVYGETEDAVREARNMLEYAEETFQVPRDLVAKVIGKNGRNIQDIVDKSGVVRVKIEGDNEHEAPREELLGMHSLDVASVPLSAPNDMSQGQVPFIFVGTVESISNAKLLLEFHLSHLREVEQLRQEKLEIDQQLKNLSGPQQSPYYPPSRERRGSNDPYNDERRGRGPPMRGVRGMSRVGRRWANERHSGNNQGDDPLSPRPISDWSAEVVEEERRQAGYLTDSVLSGRGRGFKRGRGRGRGGNSNSARDSGWLSHDPHQGAYDDDDIQDQRSRRRTTDDEDTVLDNASVNSQDQDRRRDKRRRRRRRLRGNGSAASGTETDTSVSNYRGRYSAPPSRAGSMMRSPSYNNNMHKPEDFSVSVTSVHNNHHSQSPPPHSSQMHLQLGGNRPTYNNNNSMVANEKEIIVKTENDSTPKQQRDARKQTRQQLSGSESDSKNIKSKSSNSATSPTATTTHFCKSKEQLVNGEQ</sequence>
<dbReference type="GO" id="GO:0043204">
    <property type="term" value="C:perikaryon"/>
    <property type="evidence" value="ECO:0007669"/>
    <property type="project" value="UniProtKB-SubCell"/>
</dbReference>
<dbReference type="PANTHER" id="PTHR10603:SF7">
    <property type="entry name" value="FRAGILE X MESSENGER RIBONUCLEOPROTEIN 1 HOMOLOG"/>
    <property type="match status" value="1"/>
</dbReference>
<evidence type="ECO:0000256" key="5">
    <source>
        <dbReference type="ARBA" id="ARBA00022490"/>
    </source>
</evidence>
<evidence type="ECO:0000256" key="10">
    <source>
        <dbReference type="ARBA" id="ARBA00022902"/>
    </source>
</evidence>
<dbReference type="GO" id="GO:0005634">
    <property type="term" value="C:nucleus"/>
    <property type="evidence" value="ECO:0007669"/>
    <property type="project" value="TreeGrafter"/>
</dbReference>
<dbReference type="EMBL" id="KQ417216">
    <property type="protein sequence ID" value="KOF93173.1"/>
    <property type="molecule type" value="Genomic_DNA"/>
</dbReference>
<dbReference type="Gene3D" id="3.30.1370.10">
    <property type="entry name" value="K Homology domain, type 1"/>
    <property type="match status" value="2"/>
</dbReference>
<evidence type="ECO:0000256" key="7">
    <source>
        <dbReference type="ARBA" id="ARBA00022737"/>
    </source>
</evidence>
<keyword evidence="6" id="KW-0678">Repressor</keyword>
<evidence type="ECO:0000256" key="6">
    <source>
        <dbReference type="ARBA" id="ARBA00022491"/>
    </source>
</evidence>
<dbReference type="GO" id="GO:0099577">
    <property type="term" value="P:regulation of translation at presynapse, modulating synaptic transmission"/>
    <property type="evidence" value="ECO:0007669"/>
    <property type="project" value="TreeGrafter"/>
</dbReference>
<dbReference type="GO" id="GO:0045182">
    <property type="term" value="F:translation regulator activity"/>
    <property type="evidence" value="ECO:0007669"/>
    <property type="project" value="TreeGrafter"/>
</dbReference>
<organism evidence="18">
    <name type="scientific">Octopus bimaculoides</name>
    <name type="common">California two-spotted octopus</name>
    <dbReference type="NCBI Taxonomy" id="37653"/>
    <lineage>
        <taxon>Eukaryota</taxon>
        <taxon>Metazoa</taxon>
        <taxon>Spiralia</taxon>
        <taxon>Lophotrochozoa</taxon>
        <taxon>Mollusca</taxon>
        <taxon>Cephalopoda</taxon>
        <taxon>Coleoidea</taxon>
        <taxon>Octopodiformes</taxon>
        <taxon>Octopoda</taxon>
        <taxon>Incirrata</taxon>
        <taxon>Octopodidae</taxon>
        <taxon>Octopus</taxon>
    </lineage>
</organism>
<feature type="domain" description="Agenet-like" evidence="17">
    <location>
        <begin position="4"/>
        <end position="50"/>
    </location>
</feature>
<dbReference type="InterPro" id="IPR036612">
    <property type="entry name" value="KH_dom_type_1_sf"/>
</dbReference>
<dbReference type="CDD" id="cd22426">
    <property type="entry name" value="KH_I_FMR1_FXR_rpt2"/>
    <property type="match status" value="1"/>
</dbReference>